<organism evidence="3 4">
    <name type="scientific">Cymbomonas tetramitiformis</name>
    <dbReference type="NCBI Taxonomy" id="36881"/>
    <lineage>
        <taxon>Eukaryota</taxon>
        <taxon>Viridiplantae</taxon>
        <taxon>Chlorophyta</taxon>
        <taxon>Pyramimonadophyceae</taxon>
        <taxon>Pyramimonadales</taxon>
        <taxon>Pyramimonadaceae</taxon>
        <taxon>Cymbomonas</taxon>
    </lineage>
</organism>
<comment type="caution">
    <text evidence="3">The sequence shown here is derived from an EMBL/GenBank/DDBJ whole genome shotgun (WGS) entry which is preliminary data.</text>
</comment>
<dbReference type="GO" id="GO:0009570">
    <property type="term" value="C:chloroplast stroma"/>
    <property type="evidence" value="ECO:0007669"/>
    <property type="project" value="TreeGrafter"/>
</dbReference>
<evidence type="ECO:0000313" key="4">
    <source>
        <dbReference type="Proteomes" id="UP001190700"/>
    </source>
</evidence>
<dbReference type="SUPFAM" id="SSF55021">
    <property type="entry name" value="ACT-like"/>
    <property type="match status" value="1"/>
</dbReference>
<sequence>MSAISYQFSTSAPVINKQPLKANVTRCLPKQVPSSRSSLGVVTFGAKFGATQRSVCRPLVCRAAAATEEGSARELPQPKVLIDNLSDPLATILIIEFAGFLGELVDTMGALRNLGLDITRASLDTDGGGSQNCFYVTDSKTSEKITASERLEEIRNTVLSNMIQFHPEAEELIATGHKVSQISRSNKERDPLAPRKDPPIPTSIKVFAESSGHRSRLDIVTTDRAGLLVDIVTTLKDISVNVISAEIDTVGMMAHDILFLTYQGRALSPPMEELVRNALYYYLAFSEVETDESY</sequence>
<dbReference type="InterPro" id="IPR040217">
    <property type="entry name" value="ACR1-12"/>
</dbReference>
<dbReference type="Proteomes" id="UP001190700">
    <property type="component" value="Unassembled WGS sequence"/>
</dbReference>
<evidence type="ECO:0000256" key="1">
    <source>
        <dbReference type="ARBA" id="ARBA00022737"/>
    </source>
</evidence>
<dbReference type="CDD" id="cd04873">
    <property type="entry name" value="ACT_UUR-ACR-like"/>
    <property type="match status" value="2"/>
</dbReference>
<accession>A0AAE0L6A1</accession>
<evidence type="ECO:0000259" key="2">
    <source>
        <dbReference type="PROSITE" id="PS51671"/>
    </source>
</evidence>
<dbReference type="PANTHER" id="PTHR31096:SF60">
    <property type="entry name" value="ACT DOMAIN-CONTAINING PROTEIN ACR12"/>
    <property type="match status" value="1"/>
</dbReference>
<evidence type="ECO:0000313" key="3">
    <source>
        <dbReference type="EMBL" id="KAK3273349.1"/>
    </source>
</evidence>
<dbReference type="PROSITE" id="PS51671">
    <property type="entry name" value="ACT"/>
    <property type="match status" value="1"/>
</dbReference>
<protein>
    <recommendedName>
        <fullName evidence="2">ACT domain-containing protein</fullName>
    </recommendedName>
</protein>
<dbReference type="AlphaFoldDB" id="A0AAE0L6A1"/>
<reference evidence="3 4" key="1">
    <citation type="journal article" date="2015" name="Genome Biol. Evol.">
        <title>Comparative Genomics of a Bacterivorous Green Alga Reveals Evolutionary Causalities and Consequences of Phago-Mixotrophic Mode of Nutrition.</title>
        <authorList>
            <person name="Burns J.A."/>
            <person name="Paasch A."/>
            <person name="Narechania A."/>
            <person name="Kim E."/>
        </authorList>
    </citation>
    <scope>NUCLEOTIDE SEQUENCE [LARGE SCALE GENOMIC DNA]</scope>
    <source>
        <strain evidence="3 4">PLY_AMNH</strain>
    </source>
</reference>
<proteinExistence type="predicted"/>
<dbReference type="PANTHER" id="PTHR31096">
    <property type="entry name" value="ACT DOMAIN-CONTAINING PROTEIN ACR4-RELATED"/>
    <property type="match status" value="1"/>
</dbReference>
<keyword evidence="4" id="KW-1185">Reference proteome</keyword>
<dbReference type="EMBL" id="LGRX02008514">
    <property type="protein sequence ID" value="KAK3273349.1"/>
    <property type="molecule type" value="Genomic_DNA"/>
</dbReference>
<keyword evidence="1" id="KW-0677">Repeat</keyword>
<dbReference type="InterPro" id="IPR002912">
    <property type="entry name" value="ACT_dom"/>
</dbReference>
<feature type="domain" description="ACT" evidence="2">
    <location>
        <begin position="216"/>
        <end position="293"/>
    </location>
</feature>
<dbReference type="InterPro" id="IPR045865">
    <property type="entry name" value="ACT-like_dom_sf"/>
</dbReference>
<name>A0AAE0L6A1_9CHLO</name>
<dbReference type="GO" id="GO:0009535">
    <property type="term" value="C:chloroplast thylakoid membrane"/>
    <property type="evidence" value="ECO:0007669"/>
    <property type="project" value="TreeGrafter"/>
</dbReference>
<gene>
    <name evidence="3" type="ORF">CYMTET_18400</name>
</gene>